<feature type="region of interest" description="Disordered" evidence="1">
    <location>
        <begin position="1"/>
        <end position="45"/>
    </location>
</feature>
<comment type="caution">
    <text evidence="2">The sequence shown here is derived from an EMBL/GenBank/DDBJ whole genome shotgun (WGS) entry which is preliminary data.</text>
</comment>
<organism evidence="2 3">
    <name type="scientific">Streptomyces salinarius</name>
    <dbReference type="NCBI Taxonomy" id="2762598"/>
    <lineage>
        <taxon>Bacteria</taxon>
        <taxon>Bacillati</taxon>
        <taxon>Actinomycetota</taxon>
        <taxon>Actinomycetes</taxon>
        <taxon>Kitasatosporales</taxon>
        <taxon>Streptomycetaceae</taxon>
        <taxon>Streptomyces</taxon>
    </lineage>
</organism>
<feature type="compositionally biased region" description="Basic and acidic residues" evidence="1">
    <location>
        <begin position="12"/>
        <end position="31"/>
    </location>
</feature>
<dbReference type="Proteomes" id="UP001614264">
    <property type="component" value="Unassembled WGS sequence"/>
</dbReference>
<gene>
    <name evidence="2" type="ORF">AB4829_28030</name>
</gene>
<evidence type="ECO:0000256" key="1">
    <source>
        <dbReference type="SAM" id="MobiDB-lite"/>
    </source>
</evidence>
<dbReference type="RefSeq" id="WP_376649793.1">
    <property type="nucleotide sequence ID" value="NZ_JBITPR010000051.1"/>
</dbReference>
<proteinExistence type="predicted"/>
<protein>
    <submittedName>
        <fullName evidence="2">Uncharacterized protein</fullName>
    </submittedName>
</protein>
<evidence type="ECO:0000313" key="3">
    <source>
        <dbReference type="Proteomes" id="UP001614264"/>
    </source>
</evidence>
<keyword evidence="3" id="KW-1185">Reference proteome</keyword>
<name>A0ABW8BHG9_9ACTN</name>
<sequence>MAETATRPSRVPAREQQHEHHVRHEPYERHALYPRHVSTRRRRHL</sequence>
<evidence type="ECO:0000313" key="2">
    <source>
        <dbReference type="EMBL" id="MFI7874430.1"/>
    </source>
</evidence>
<reference evidence="2 3" key="1">
    <citation type="submission" date="2024-07" db="EMBL/GenBank/DDBJ databases">
        <title>Whole genome sequencing of Prodigiosin pigment-producing Streptomyces salinarius isolated from rhizosphere soil of Arachis hypogaea.</title>
        <authorList>
            <person name="Vidhya A."/>
            <person name="Ramya S."/>
        </authorList>
    </citation>
    <scope>NUCLEOTIDE SEQUENCE [LARGE SCALE GENOMIC DNA]</scope>
    <source>
        <strain evidence="2 3">VRMG2420</strain>
    </source>
</reference>
<accession>A0ABW8BHG9</accession>
<dbReference type="EMBL" id="JBITPR010000051">
    <property type="protein sequence ID" value="MFI7874430.1"/>
    <property type="molecule type" value="Genomic_DNA"/>
</dbReference>